<sequence>MNTKFLFLVLIIVSIISIISAKEKEPSVAQDATLADDPTKIEINATWVKRNQTIATTIKVKRSEHEIYDFHPKLIGENKIKFMNARNLSYYYREVSYPLATVWLLSVGGRGKKKPKLNYTSKRLFETAYRLGFQLHIRCTHEFDLVVSDEGLEQLYYEGQVVDKLPDAVLPRLGAKVDYFGLAVVRHLEKIGVLVLNEHNALDTSRDKLHTLQDLGAHNLPIPKTMIAKFPVNIETVKKEFSFPLILKRSSGTQGKGVMLVENEKFLLAVGEMIDVSSPMIFQEFIKKSSGRDIRAIVVGGKVIGAMMRVANHGFKANYHQGGYVKGIKLSQAIEWLAIKAARLVDLEIAGVDLLIDEKTYRICEINSSPGFEGFELATGVDVPYHILDFVKIRTGVKGRREKKTQRPLIVPIEKHHLNDSEQVEVGLNGEQKEVS</sequence>
<evidence type="ECO:0000256" key="8">
    <source>
        <dbReference type="ARBA" id="ARBA00022840"/>
    </source>
</evidence>
<evidence type="ECO:0000259" key="15">
    <source>
        <dbReference type="PROSITE" id="PS50975"/>
    </source>
</evidence>
<dbReference type="InterPro" id="IPR013815">
    <property type="entry name" value="ATP_grasp_subdomain_1"/>
</dbReference>
<dbReference type="GO" id="GO:0005524">
    <property type="term" value="F:ATP binding"/>
    <property type="evidence" value="ECO:0007669"/>
    <property type="project" value="UniProtKB-UniRule"/>
</dbReference>
<dbReference type="EMBL" id="JAOPGA020001688">
    <property type="protein sequence ID" value="KAL0490496.1"/>
    <property type="molecule type" value="Genomic_DNA"/>
</dbReference>
<dbReference type="InterPro" id="IPR013651">
    <property type="entry name" value="ATP-grasp_RimK-type"/>
</dbReference>
<evidence type="ECO:0000256" key="14">
    <source>
        <dbReference type="SAM" id="SignalP"/>
    </source>
</evidence>
<keyword evidence="6" id="KW-0479">Metal-binding</keyword>
<dbReference type="AlphaFoldDB" id="A0AAW2ZL02"/>
<keyword evidence="10" id="KW-0648">Protein biosynthesis</keyword>
<comment type="cofactor">
    <cofactor evidence="1">
        <name>Mn(2+)</name>
        <dbReference type="ChEBI" id="CHEBI:29035"/>
    </cofactor>
</comment>
<dbReference type="Gene3D" id="3.30.1490.20">
    <property type="entry name" value="ATP-grasp fold, A domain"/>
    <property type="match status" value="1"/>
</dbReference>
<name>A0AAW2ZL02_9EUKA</name>
<dbReference type="InterPro" id="IPR004666">
    <property type="entry name" value="Rp_bS6_RimK/Lys_biosynth_LsyX"/>
</dbReference>
<dbReference type="FunFam" id="3.30.470.20:FF:000058">
    <property type="entry name" value="Alpha-aminoadipate--LysW ligase LysX protein"/>
    <property type="match status" value="1"/>
</dbReference>
<dbReference type="Proteomes" id="UP001431209">
    <property type="component" value="Unassembled WGS sequence"/>
</dbReference>
<dbReference type="GO" id="GO:0046872">
    <property type="term" value="F:metal ion binding"/>
    <property type="evidence" value="ECO:0007669"/>
    <property type="project" value="UniProtKB-KW"/>
</dbReference>
<evidence type="ECO:0000256" key="10">
    <source>
        <dbReference type="ARBA" id="ARBA00022917"/>
    </source>
</evidence>
<evidence type="ECO:0000256" key="11">
    <source>
        <dbReference type="ARBA" id="ARBA00023211"/>
    </source>
</evidence>
<dbReference type="GO" id="GO:0043774">
    <property type="term" value="F:coenzyme F420-2 alpha-glutamyl ligase activity"/>
    <property type="evidence" value="ECO:0007669"/>
    <property type="project" value="TreeGrafter"/>
</dbReference>
<evidence type="ECO:0000256" key="4">
    <source>
        <dbReference type="ARBA" id="ARBA00012938"/>
    </source>
</evidence>
<dbReference type="Pfam" id="PF08443">
    <property type="entry name" value="RimK"/>
    <property type="match status" value="1"/>
</dbReference>
<dbReference type="Gene3D" id="3.30.470.20">
    <property type="entry name" value="ATP-grasp fold, B domain"/>
    <property type="match status" value="1"/>
</dbReference>
<feature type="signal peptide" evidence="14">
    <location>
        <begin position="1"/>
        <end position="21"/>
    </location>
</feature>
<reference evidence="16 17" key="1">
    <citation type="submission" date="2024-03" db="EMBL/GenBank/DDBJ databases">
        <title>The Acrasis kona genome and developmental transcriptomes reveal deep origins of eukaryotic multicellular pathways.</title>
        <authorList>
            <person name="Sheikh S."/>
            <person name="Fu C.-J."/>
            <person name="Brown M.W."/>
            <person name="Baldauf S.L."/>
        </authorList>
    </citation>
    <scope>NUCLEOTIDE SEQUENCE [LARGE SCALE GENOMIC DNA]</scope>
    <source>
        <strain evidence="16 17">ATCC MYA-3509</strain>
    </source>
</reference>
<dbReference type="Pfam" id="PF18030">
    <property type="entry name" value="Rimk_N"/>
    <property type="match status" value="1"/>
</dbReference>
<dbReference type="NCBIfam" id="TIGR00768">
    <property type="entry name" value="rimK_fam"/>
    <property type="match status" value="1"/>
</dbReference>
<feature type="chain" id="PRO_5043531357" description="N-acetylaspartylglutamate synthase" evidence="14">
    <location>
        <begin position="22"/>
        <end position="436"/>
    </location>
</feature>
<keyword evidence="9" id="KW-0460">Magnesium</keyword>
<evidence type="ECO:0000256" key="7">
    <source>
        <dbReference type="ARBA" id="ARBA00022741"/>
    </source>
</evidence>
<dbReference type="PANTHER" id="PTHR21621">
    <property type="entry name" value="RIBOSOMAL PROTEIN S6 MODIFICATION PROTEIN"/>
    <property type="match status" value="1"/>
</dbReference>
<feature type="domain" description="ATP-grasp" evidence="15">
    <location>
        <begin position="212"/>
        <end position="392"/>
    </location>
</feature>
<comment type="catalytic activity">
    <reaction evidence="12">
        <text>N-acetyl-L-aspartate + L-glutamate + ATP = N-acetyl-L-aspartyl-L-glutamate + ADP + phosphate + H(+)</text>
        <dbReference type="Rhea" id="RHEA:40035"/>
        <dbReference type="ChEBI" id="CHEBI:15378"/>
        <dbReference type="ChEBI" id="CHEBI:16953"/>
        <dbReference type="ChEBI" id="CHEBI:29985"/>
        <dbReference type="ChEBI" id="CHEBI:30616"/>
        <dbReference type="ChEBI" id="CHEBI:43474"/>
        <dbReference type="ChEBI" id="CHEBI:76931"/>
        <dbReference type="ChEBI" id="CHEBI:456216"/>
        <dbReference type="EC" id="6.3.2.41"/>
    </reaction>
</comment>
<dbReference type="SUPFAM" id="SSF56059">
    <property type="entry name" value="Glutathione synthetase ATP-binding domain-like"/>
    <property type="match status" value="1"/>
</dbReference>
<gene>
    <name evidence="16" type="ORF">AKO1_009503</name>
</gene>
<evidence type="ECO:0000313" key="17">
    <source>
        <dbReference type="Proteomes" id="UP001431209"/>
    </source>
</evidence>
<proteinExistence type="inferred from homology"/>
<keyword evidence="8 13" id="KW-0067">ATP-binding</keyword>
<evidence type="ECO:0000256" key="5">
    <source>
        <dbReference type="ARBA" id="ARBA00022598"/>
    </source>
</evidence>
<evidence type="ECO:0000256" key="6">
    <source>
        <dbReference type="ARBA" id="ARBA00022723"/>
    </source>
</evidence>
<keyword evidence="14" id="KW-0732">Signal</keyword>
<evidence type="ECO:0000256" key="3">
    <source>
        <dbReference type="ARBA" id="ARBA00007854"/>
    </source>
</evidence>
<keyword evidence="17" id="KW-1185">Reference proteome</keyword>
<comment type="similarity">
    <text evidence="3">Belongs to the RimK family.</text>
</comment>
<comment type="caution">
    <text evidence="16">The sequence shown here is derived from an EMBL/GenBank/DDBJ whole genome shotgun (WGS) entry which is preliminary data.</text>
</comment>
<evidence type="ECO:0000256" key="9">
    <source>
        <dbReference type="ARBA" id="ARBA00022842"/>
    </source>
</evidence>
<dbReference type="InterPro" id="IPR011761">
    <property type="entry name" value="ATP-grasp"/>
</dbReference>
<keyword evidence="7 13" id="KW-0547">Nucleotide-binding</keyword>
<evidence type="ECO:0000256" key="13">
    <source>
        <dbReference type="PROSITE-ProRule" id="PRU00409"/>
    </source>
</evidence>
<keyword evidence="11" id="KW-0464">Manganese</keyword>
<evidence type="ECO:0000256" key="1">
    <source>
        <dbReference type="ARBA" id="ARBA00001936"/>
    </source>
</evidence>
<evidence type="ECO:0000313" key="16">
    <source>
        <dbReference type="EMBL" id="KAL0490496.1"/>
    </source>
</evidence>
<accession>A0AAW2ZL02</accession>
<protein>
    <recommendedName>
        <fullName evidence="4">N-acetylaspartylglutamate synthase</fullName>
        <ecNumber evidence="4">6.3.2.41</ecNumber>
    </recommendedName>
</protein>
<dbReference type="InterPro" id="IPR041107">
    <property type="entry name" value="Rimk_N"/>
</dbReference>
<evidence type="ECO:0000256" key="2">
    <source>
        <dbReference type="ARBA" id="ARBA00001946"/>
    </source>
</evidence>
<organism evidence="16 17">
    <name type="scientific">Acrasis kona</name>
    <dbReference type="NCBI Taxonomy" id="1008807"/>
    <lineage>
        <taxon>Eukaryota</taxon>
        <taxon>Discoba</taxon>
        <taxon>Heterolobosea</taxon>
        <taxon>Tetramitia</taxon>
        <taxon>Eutetramitia</taxon>
        <taxon>Acrasidae</taxon>
        <taxon>Acrasis</taxon>
    </lineage>
</organism>
<dbReference type="GO" id="GO:0006412">
    <property type="term" value="P:translation"/>
    <property type="evidence" value="ECO:0007669"/>
    <property type="project" value="UniProtKB-KW"/>
</dbReference>
<dbReference type="Gene3D" id="3.40.50.20">
    <property type="match status" value="1"/>
</dbReference>
<keyword evidence="5 16" id="KW-0436">Ligase</keyword>
<comment type="cofactor">
    <cofactor evidence="2">
        <name>Mg(2+)</name>
        <dbReference type="ChEBI" id="CHEBI:18420"/>
    </cofactor>
</comment>
<dbReference type="PROSITE" id="PS50975">
    <property type="entry name" value="ATP_GRASP"/>
    <property type="match status" value="1"/>
</dbReference>
<dbReference type="PANTHER" id="PTHR21621:SF2">
    <property type="entry name" value="COENZYME GAMMA-F420-2:ALPHA-L-GLUTAMATE LIGASE"/>
    <property type="match status" value="1"/>
</dbReference>
<dbReference type="EC" id="6.3.2.41" evidence="4"/>
<dbReference type="GO" id="GO:0005737">
    <property type="term" value="C:cytoplasm"/>
    <property type="evidence" value="ECO:0007669"/>
    <property type="project" value="TreeGrafter"/>
</dbReference>
<evidence type="ECO:0000256" key="12">
    <source>
        <dbReference type="ARBA" id="ARBA00049321"/>
    </source>
</evidence>